<sequence length="257" mass="28926">MMKRKSTEEISSHLVTPEEPSTIKDKTRPGNESTELEKIGGESSSTVTKDDDSVTKDPFLSSLRSTTELENSIVSLVQRLKDSTDKEIVENEEIIEVLEKALTSISHWTLQSQLLQLQQKNSDRSAVEVSLAKKEVEFLAKRKNSQRSDASEKESVKRFKIKQYSNDKFVNSKDGGESPQKKSKIGTSAQKKPHPNTLPMTTSEQPETRESPPTAGSLKLVENNKVHPRMRRTSDNPSTNEYIRVFHLQKSLGNEKS</sequence>
<feature type="region of interest" description="Disordered" evidence="1">
    <location>
        <begin position="1"/>
        <end position="58"/>
    </location>
</feature>
<reference key="2">
    <citation type="submission" date="2011-08" db="EMBL/GenBank/DDBJ databases">
        <title>Genome sequence of Naumovozyma castellii.</title>
        <authorList>
            <person name="Gordon J.L."/>
            <person name="Armisen D."/>
            <person name="Proux-Wera E."/>
            <person name="OhEigeartaigh S.S."/>
            <person name="Byrne K.P."/>
            <person name="Wolfe K.H."/>
        </authorList>
    </citation>
    <scope>NUCLEOTIDE SEQUENCE</scope>
    <source>
        <strain>Type strain:CBS 4309</strain>
    </source>
</reference>
<dbReference type="InParanoid" id="G0V8Y7"/>
<evidence type="ECO:0000313" key="3">
    <source>
        <dbReference type="Proteomes" id="UP000001640"/>
    </source>
</evidence>
<dbReference type="OrthoDB" id="4036043at2759"/>
<evidence type="ECO:0000313" key="2">
    <source>
        <dbReference type="EMBL" id="CCC67936.1"/>
    </source>
</evidence>
<gene>
    <name evidence="2" type="primary">NCAS0A13780</name>
    <name evidence="2" type="ordered locus">NCAS_0A13780</name>
</gene>
<organism evidence="2 3">
    <name type="scientific">Naumovozyma castellii</name>
    <name type="common">Yeast</name>
    <name type="synonym">Saccharomyces castellii</name>
    <dbReference type="NCBI Taxonomy" id="27288"/>
    <lineage>
        <taxon>Eukaryota</taxon>
        <taxon>Fungi</taxon>
        <taxon>Dikarya</taxon>
        <taxon>Ascomycota</taxon>
        <taxon>Saccharomycotina</taxon>
        <taxon>Saccharomycetes</taxon>
        <taxon>Saccharomycetales</taxon>
        <taxon>Saccharomycetaceae</taxon>
        <taxon>Naumovozyma</taxon>
    </lineage>
</organism>
<dbReference type="HOGENOM" id="CLU_091460_0_0_1"/>
<dbReference type="FunCoup" id="G0V8Y7">
    <property type="interactions" value="46"/>
</dbReference>
<dbReference type="AlphaFoldDB" id="G0V8Y7"/>
<feature type="compositionally biased region" description="Basic and acidic residues" evidence="1">
    <location>
        <begin position="170"/>
        <end position="180"/>
    </location>
</feature>
<dbReference type="OMA" id="EYVRVFH"/>
<feature type="region of interest" description="Disordered" evidence="1">
    <location>
        <begin position="167"/>
        <end position="257"/>
    </location>
</feature>
<dbReference type="Proteomes" id="UP000001640">
    <property type="component" value="Chromosome 1"/>
</dbReference>
<evidence type="ECO:0000256" key="1">
    <source>
        <dbReference type="SAM" id="MobiDB-lite"/>
    </source>
</evidence>
<protein>
    <submittedName>
        <fullName evidence="2">Uncharacterized protein</fullName>
    </submittedName>
</protein>
<dbReference type="RefSeq" id="XP_003674316.1">
    <property type="nucleotide sequence ID" value="XM_003674268.1"/>
</dbReference>
<dbReference type="GeneID" id="96901414"/>
<accession>G0V8Y7</accession>
<reference evidence="2 3" key="1">
    <citation type="journal article" date="2011" name="Proc. Natl. Acad. Sci. U.S.A.">
        <title>Evolutionary erosion of yeast sex chromosomes by mating-type switching accidents.</title>
        <authorList>
            <person name="Gordon J.L."/>
            <person name="Armisen D."/>
            <person name="Proux-Wera E."/>
            <person name="Oheigeartaigh S.S."/>
            <person name="Byrne K.P."/>
            <person name="Wolfe K.H."/>
        </authorList>
    </citation>
    <scope>NUCLEOTIDE SEQUENCE [LARGE SCALE GENOMIC DNA]</scope>
    <source>
        <strain evidence="3">ATCC 76901 / BCRC 22586 / CBS 4309 / NBRC 1992 / NRRL Y-12630</strain>
    </source>
</reference>
<proteinExistence type="predicted"/>
<feature type="compositionally biased region" description="Basic and acidic residues" evidence="1">
    <location>
        <begin position="21"/>
        <end position="40"/>
    </location>
</feature>
<dbReference type="eggNOG" id="ENOG502S5IG">
    <property type="taxonomic scope" value="Eukaryota"/>
</dbReference>
<dbReference type="KEGG" id="ncs:NCAS_0A13780"/>
<keyword evidence="3" id="KW-1185">Reference proteome</keyword>
<feature type="compositionally biased region" description="Basic and acidic residues" evidence="1">
    <location>
        <begin position="1"/>
        <end position="11"/>
    </location>
</feature>
<dbReference type="EMBL" id="HE576752">
    <property type="protein sequence ID" value="CCC67936.1"/>
    <property type="molecule type" value="Genomic_DNA"/>
</dbReference>
<name>G0V8Y7_NAUCA</name>